<evidence type="ECO:0000259" key="1">
    <source>
        <dbReference type="Pfam" id="PF13173"/>
    </source>
</evidence>
<organism evidence="3 4">
    <name type="scientific">Haemophilus haemolyticus</name>
    <dbReference type="NCBI Taxonomy" id="726"/>
    <lineage>
        <taxon>Bacteria</taxon>
        <taxon>Pseudomonadati</taxon>
        <taxon>Pseudomonadota</taxon>
        <taxon>Gammaproteobacteria</taxon>
        <taxon>Pasteurellales</taxon>
        <taxon>Pasteurellaceae</taxon>
        <taxon>Haemophilus</taxon>
    </lineage>
</organism>
<proteinExistence type="predicted"/>
<name>A0A1B8PEP6_HAEHA</name>
<feature type="domain" description="DUF4143" evidence="2">
    <location>
        <begin position="201"/>
        <end position="348"/>
    </location>
</feature>
<dbReference type="RefSeq" id="WP_065246624.1">
    <property type="nucleotide sequence ID" value="NZ_LZDL01000027.1"/>
</dbReference>
<dbReference type="Pfam" id="PF13635">
    <property type="entry name" value="DUF4143"/>
    <property type="match status" value="1"/>
</dbReference>
<feature type="domain" description="AAA" evidence="1">
    <location>
        <begin position="24"/>
        <end position="153"/>
    </location>
</feature>
<gene>
    <name evidence="3" type="ORF">A9Z62_03470</name>
</gene>
<dbReference type="AlphaFoldDB" id="A0A1B8PEP6"/>
<dbReference type="EMBL" id="LZDL01000027">
    <property type="protein sequence ID" value="OBX46304.1"/>
    <property type="molecule type" value="Genomic_DNA"/>
</dbReference>
<dbReference type="GO" id="GO:0016787">
    <property type="term" value="F:hydrolase activity"/>
    <property type="evidence" value="ECO:0007669"/>
    <property type="project" value="UniProtKB-KW"/>
</dbReference>
<evidence type="ECO:0000313" key="3">
    <source>
        <dbReference type="EMBL" id="OBX46304.1"/>
    </source>
</evidence>
<accession>A0A1B8PEP6</accession>
<dbReference type="Gene3D" id="3.40.50.300">
    <property type="entry name" value="P-loop containing nucleotide triphosphate hydrolases"/>
    <property type="match status" value="1"/>
</dbReference>
<dbReference type="InterPro" id="IPR041682">
    <property type="entry name" value="AAA_14"/>
</dbReference>
<protein>
    <submittedName>
        <fullName evidence="3">Nucleoside triphosphate hydrolase</fullName>
    </submittedName>
</protein>
<keyword evidence="3" id="KW-0378">Hydrolase</keyword>
<dbReference type="InterPro" id="IPR025420">
    <property type="entry name" value="DUF4143"/>
</dbReference>
<dbReference type="OrthoDB" id="9801684at2"/>
<dbReference type="PANTHER" id="PTHR33295:SF20">
    <property type="entry name" value="ATPASE"/>
    <property type="match status" value="1"/>
</dbReference>
<reference evidence="3 4" key="1">
    <citation type="submission" date="2016-06" db="EMBL/GenBank/DDBJ databases">
        <title>Draft genome of Haemophilus haemolyticus CCUG 24149.</title>
        <authorList>
            <person name="Engstrom-Jakobsson H."/>
            <person name="Salva-Serra F."/>
            <person name="Thorell K."/>
            <person name="Gonzales-Siles L."/>
            <person name="Karlsson R."/>
            <person name="Boulund F."/>
            <person name="Engstrand L."/>
            <person name="Kristiansson E."/>
            <person name="Moore E."/>
        </authorList>
    </citation>
    <scope>NUCLEOTIDE SEQUENCE [LARGE SCALE GENOMIC DNA]</scope>
    <source>
        <strain evidence="3 4">CCUG 24149</strain>
    </source>
</reference>
<sequence>MLQTVFDRPIYLNRLKKYQNSEFIKVITGVRRSGKTFVLEMFRRYLQTSGVAEAQIVFLNFESMQHQALRTAETLYRYVMERAQAGQKMYLFFDEIQRVSGWEDAVNSLRVDLDADIYLSGSNSSLLSGELATLLVGRMVEIPVFPLSFQEYMQFRQFDGVPDTLFPEYVQRGGFPATALVEDEEVRRTILDGIFNSILLKDVSERANLRNDGVLSRLAAFLLSETGNSISINNITNTLKNEGTGASNNAIAKYVDLLEQAFIFYQARRYDLRGKAHLRTQAKYYSVDTGLRNATLNKSFRDNFGHQIENIVFIELLRRGYQVDVGSYDNTEIDFVAKKGTEIQYFQVAMQLPENSNREIGNLINLPYNYQKTVLTANRMDVGEVDGVKVVHVVDWLVGNISATDSDGVQ</sequence>
<evidence type="ECO:0000259" key="2">
    <source>
        <dbReference type="Pfam" id="PF13635"/>
    </source>
</evidence>
<comment type="caution">
    <text evidence="3">The sequence shown here is derived from an EMBL/GenBank/DDBJ whole genome shotgun (WGS) entry which is preliminary data.</text>
</comment>
<evidence type="ECO:0000313" key="4">
    <source>
        <dbReference type="Proteomes" id="UP000092611"/>
    </source>
</evidence>
<dbReference type="Proteomes" id="UP000092611">
    <property type="component" value="Unassembled WGS sequence"/>
</dbReference>
<dbReference type="InterPro" id="IPR027417">
    <property type="entry name" value="P-loop_NTPase"/>
</dbReference>
<dbReference type="PANTHER" id="PTHR33295">
    <property type="entry name" value="ATPASE"/>
    <property type="match status" value="1"/>
</dbReference>
<dbReference type="SUPFAM" id="SSF52540">
    <property type="entry name" value="P-loop containing nucleoside triphosphate hydrolases"/>
    <property type="match status" value="1"/>
</dbReference>
<dbReference type="Pfam" id="PF13173">
    <property type="entry name" value="AAA_14"/>
    <property type="match status" value="1"/>
</dbReference>